<dbReference type="Gene3D" id="2.60.120.10">
    <property type="entry name" value="Jelly Rolls"/>
    <property type="match status" value="1"/>
</dbReference>
<evidence type="ECO:0000313" key="5">
    <source>
        <dbReference type="EMBL" id="MCU7379236.1"/>
    </source>
</evidence>
<keyword evidence="6" id="KW-1185">Reference proteome</keyword>
<dbReference type="PROSITE" id="PS00041">
    <property type="entry name" value="HTH_ARAC_FAMILY_1"/>
    <property type="match status" value="1"/>
</dbReference>
<dbReference type="Pfam" id="PF12833">
    <property type="entry name" value="HTH_18"/>
    <property type="match status" value="1"/>
</dbReference>
<dbReference type="Pfam" id="PF02311">
    <property type="entry name" value="AraC_binding"/>
    <property type="match status" value="1"/>
</dbReference>
<dbReference type="Proteomes" id="UP001065549">
    <property type="component" value="Unassembled WGS sequence"/>
</dbReference>
<feature type="domain" description="HTH araC/xylS-type" evidence="4">
    <location>
        <begin position="168"/>
        <end position="266"/>
    </location>
</feature>
<dbReference type="GO" id="GO:0003700">
    <property type="term" value="F:DNA-binding transcription factor activity"/>
    <property type="evidence" value="ECO:0007669"/>
    <property type="project" value="InterPro"/>
</dbReference>
<accession>A0A9J6QUC1</accession>
<dbReference type="PANTHER" id="PTHR43280:SF2">
    <property type="entry name" value="HTH-TYPE TRANSCRIPTIONAL REGULATOR EXSA"/>
    <property type="match status" value="1"/>
</dbReference>
<dbReference type="PROSITE" id="PS01124">
    <property type="entry name" value="HTH_ARAC_FAMILY_2"/>
    <property type="match status" value="1"/>
</dbReference>
<dbReference type="InterPro" id="IPR018062">
    <property type="entry name" value="HTH_AraC-typ_CS"/>
</dbReference>
<evidence type="ECO:0000256" key="1">
    <source>
        <dbReference type="ARBA" id="ARBA00023015"/>
    </source>
</evidence>
<keyword evidence="1" id="KW-0805">Transcription regulation</keyword>
<dbReference type="InterPro" id="IPR003313">
    <property type="entry name" value="AraC-bd"/>
</dbReference>
<dbReference type="InterPro" id="IPR018060">
    <property type="entry name" value="HTH_AraC"/>
</dbReference>
<dbReference type="InterPro" id="IPR037923">
    <property type="entry name" value="HTH-like"/>
</dbReference>
<proteinExistence type="predicted"/>
<name>A0A9J6QUC1_9FIRM</name>
<dbReference type="RefSeq" id="WP_227755582.1">
    <property type="nucleotide sequence ID" value="NZ_JAOSHN010000005.1"/>
</dbReference>
<evidence type="ECO:0000256" key="3">
    <source>
        <dbReference type="ARBA" id="ARBA00023163"/>
    </source>
</evidence>
<protein>
    <submittedName>
        <fullName evidence="5">AraC family transcriptional regulator</fullName>
    </submittedName>
</protein>
<keyword evidence="3" id="KW-0804">Transcription</keyword>
<dbReference type="GO" id="GO:0043565">
    <property type="term" value="F:sequence-specific DNA binding"/>
    <property type="evidence" value="ECO:0007669"/>
    <property type="project" value="InterPro"/>
</dbReference>
<keyword evidence="2" id="KW-0238">DNA-binding</keyword>
<dbReference type="SMART" id="SM00342">
    <property type="entry name" value="HTH_ARAC"/>
    <property type="match status" value="1"/>
</dbReference>
<evidence type="ECO:0000256" key="2">
    <source>
        <dbReference type="ARBA" id="ARBA00023125"/>
    </source>
</evidence>
<comment type="caution">
    <text evidence="5">The sequence shown here is derived from an EMBL/GenBank/DDBJ whole genome shotgun (WGS) entry which is preliminary data.</text>
</comment>
<dbReference type="InterPro" id="IPR009057">
    <property type="entry name" value="Homeodomain-like_sf"/>
</dbReference>
<gene>
    <name evidence="5" type="ORF">OBO34_12855</name>
</gene>
<sequence>MIEKMLTISVKNKKQPIHWHDLLEINFVIQGELDIVRNNRTFHVQTGEMMVLNRDDIHSVESRSEDLLYIQLHFDLEKYNQYLPEIWTALFYCSPEEDDIISQNLKTEMKGHISRILRLMSEQMRNIDAENKIVYYSIDILSSLKMGFLATIDSNAQRLNDEQMKRVWKAIDYIYDNCHRRLTLHEVASQIYVSDDYLTRLLKKSNGMGFEQFVAFVRAELSIKFLLNTDMNISDITFECGFSAPRYYNAAFLKSYGCTPSEYRKNNRKNFRLERQKETMGVILDEDIDLSDVLEKAEKYEIVFSEDEQIREKVDIDFNTVRADIKDMSGIKLPIAKQSSIWHYSVQRFLADIQFPCSKPQEHVFVWKESDALKLLCMNPDAASGRECIIKISGLDPSGTYIYCREKSLNIPDSLRNIMNSGKINILNRDIIDHIFHAAYEYGEISQEEQVYMNIDLNCEQIAKIIIQKIG</sequence>
<dbReference type="PANTHER" id="PTHR43280">
    <property type="entry name" value="ARAC-FAMILY TRANSCRIPTIONAL REGULATOR"/>
    <property type="match status" value="1"/>
</dbReference>
<evidence type="ECO:0000259" key="4">
    <source>
        <dbReference type="PROSITE" id="PS01124"/>
    </source>
</evidence>
<dbReference type="AlphaFoldDB" id="A0A9J6QUC1"/>
<evidence type="ECO:0000313" key="6">
    <source>
        <dbReference type="Proteomes" id="UP001065549"/>
    </source>
</evidence>
<dbReference type="SUPFAM" id="SSF46689">
    <property type="entry name" value="Homeodomain-like"/>
    <property type="match status" value="2"/>
</dbReference>
<dbReference type="Gene3D" id="1.10.10.60">
    <property type="entry name" value="Homeodomain-like"/>
    <property type="match status" value="2"/>
</dbReference>
<reference evidence="5" key="1">
    <citation type="submission" date="2022-09" db="EMBL/GenBank/DDBJ databases">
        <title>Culturomic study of gut microbiota in children with autism spectrum disorder.</title>
        <authorList>
            <person name="Efimov B.A."/>
            <person name="Chaplin A.V."/>
            <person name="Sokolova S.R."/>
            <person name="Pikina A.P."/>
            <person name="Korzhanova M."/>
            <person name="Belova V."/>
            <person name="Korostin D."/>
        </authorList>
    </citation>
    <scope>NUCLEOTIDE SEQUENCE</scope>
    <source>
        <strain evidence="5">ASD5510</strain>
    </source>
</reference>
<dbReference type="EMBL" id="JAOSHN010000005">
    <property type="protein sequence ID" value="MCU7379236.1"/>
    <property type="molecule type" value="Genomic_DNA"/>
</dbReference>
<dbReference type="SUPFAM" id="SSF51215">
    <property type="entry name" value="Regulatory protein AraC"/>
    <property type="match status" value="1"/>
</dbReference>
<dbReference type="InterPro" id="IPR014710">
    <property type="entry name" value="RmlC-like_jellyroll"/>
</dbReference>
<organism evidence="5 6">
    <name type="scientific">Hominibacterium faecale</name>
    <dbReference type="NCBI Taxonomy" id="2839743"/>
    <lineage>
        <taxon>Bacteria</taxon>
        <taxon>Bacillati</taxon>
        <taxon>Bacillota</taxon>
        <taxon>Clostridia</taxon>
        <taxon>Peptostreptococcales</taxon>
        <taxon>Anaerovoracaceae</taxon>
        <taxon>Hominibacterium</taxon>
    </lineage>
</organism>